<proteinExistence type="predicted"/>
<comment type="subcellular location">
    <subcellularLocation>
        <location evidence="1">Cell projection</location>
        <location evidence="1">Cilium</location>
    </subcellularLocation>
    <subcellularLocation>
        <location evidence="2">Cytoplasm</location>
        <location evidence="2">Cytoskeleton</location>
    </subcellularLocation>
</comment>
<evidence type="ECO:0000313" key="8">
    <source>
        <dbReference type="EMBL" id="CAK9084609.1"/>
    </source>
</evidence>
<keyword evidence="9" id="KW-1185">Reference proteome</keyword>
<evidence type="ECO:0000256" key="3">
    <source>
        <dbReference type="ARBA" id="ARBA00022490"/>
    </source>
</evidence>
<gene>
    <name evidence="8" type="ORF">SCF082_LOCUS40126</name>
</gene>
<sequence length="223" mass="24627">PPHNGIGKAEDSLLNCTMIQPKPPKIDLERMLVYGGDALRFECKMINGEPEDELRRLVIAFYPADGEMAAFEVPIRNSGHMGGRFSEKRLLKNPDTGKYFTLSDLFVGQVITIAAQPLQIVRADERCLQFLEARPKEFPYADPVVCSKRLVPLAEHPEMQDADGLSPDRLKEIAFEAGISMVDHEIITLLRSCGIPAESESDQPKVIGPKVLECAGVLQPADS</sequence>
<dbReference type="InterPro" id="IPR006602">
    <property type="entry name" value="DM10_dom"/>
</dbReference>
<dbReference type="EMBL" id="CAXAMM010039195">
    <property type="protein sequence ID" value="CAK9084609.1"/>
    <property type="molecule type" value="Genomic_DNA"/>
</dbReference>
<dbReference type="Pfam" id="PF06565">
    <property type="entry name" value="DM10_dom"/>
    <property type="match status" value="1"/>
</dbReference>
<evidence type="ECO:0000256" key="1">
    <source>
        <dbReference type="ARBA" id="ARBA00004138"/>
    </source>
</evidence>
<evidence type="ECO:0000313" key="9">
    <source>
        <dbReference type="Proteomes" id="UP001642464"/>
    </source>
</evidence>
<reference evidence="8 9" key="1">
    <citation type="submission" date="2024-02" db="EMBL/GenBank/DDBJ databases">
        <authorList>
            <person name="Chen Y."/>
            <person name="Shah S."/>
            <person name="Dougan E. K."/>
            <person name="Thang M."/>
            <person name="Chan C."/>
        </authorList>
    </citation>
    <scope>NUCLEOTIDE SEQUENCE [LARGE SCALE GENOMIC DNA]</scope>
</reference>
<keyword evidence="5" id="KW-0206">Cytoskeleton</keyword>
<evidence type="ECO:0000256" key="5">
    <source>
        <dbReference type="ARBA" id="ARBA00023212"/>
    </source>
</evidence>
<dbReference type="Proteomes" id="UP001642464">
    <property type="component" value="Unassembled WGS sequence"/>
</dbReference>
<keyword evidence="4" id="KW-0677">Repeat</keyword>
<dbReference type="PANTHER" id="PTHR12086:SF9">
    <property type="entry name" value="EF-HAND DOMAIN-CONTAINING PROTEIN 1"/>
    <property type="match status" value="1"/>
</dbReference>
<evidence type="ECO:0000256" key="2">
    <source>
        <dbReference type="ARBA" id="ARBA00004245"/>
    </source>
</evidence>
<evidence type="ECO:0000256" key="6">
    <source>
        <dbReference type="ARBA" id="ARBA00023273"/>
    </source>
</evidence>
<evidence type="ECO:0000256" key="4">
    <source>
        <dbReference type="ARBA" id="ARBA00022737"/>
    </source>
</evidence>
<keyword evidence="6" id="KW-0966">Cell projection</keyword>
<comment type="caution">
    <text evidence="8">The sequence shown here is derived from an EMBL/GenBank/DDBJ whole genome shotgun (WGS) entry which is preliminary data.</text>
</comment>
<dbReference type="SMART" id="SM00676">
    <property type="entry name" value="DM10"/>
    <property type="match status" value="1"/>
</dbReference>
<keyword evidence="3" id="KW-0963">Cytoplasm</keyword>
<organism evidence="8 9">
    <name type="scientific">Durusdinium trenchii</name>
    <dbReference type="NCBI Taxonomy" id="1381693"/>
    <lineage>
        <taxon>Eukaryota</taxon>
        <taxon>Sar</taxon>
        <taxon>Alveolata</taxon>
        <taxon>Dinophyceae</taxon>
        <taxon>Suessiales</taxon>
        <taxon>Symbiodiniaceae</taxon>
        <taxon>Durusdinium</taxon>
    </lineage>
</organism>
<dbReference type="InterPro" id="IPR040193">
    <property type="entry name" value="EFHC1/EFHC2/EFHB"/>
</dbReference>
<evidence type="ECO:0000259" key="7">
    <source>
        <dbReference type="PROSITE" id="PS51336"/>
    </source>
</evidence>
<dbReference type="Gene3D" id="2.30.29.170">
    <property type="match status" value="1"/>
</dbReference>
<dbReference type="PANTHER" id="PTHR12086">
    <property type="entry name" value="EF-HAND DOMAIN C-TERMINAL CONTAINING PROTEIN"/>
    <property type="match status" value="1"/>
</dbReference>
<protein>
    <submittedName>
        <fullName evidence="8">EF-hand domain-containing family member C2</fullName>
    </submittedName>
</protein>
<feature type="domain" description="DM10" evidence="7">
    <location>
        <begin position="35"/>
        <end position="135"/>
    </location>
</feature>
<dbReference type="PROSITE" id="PS51336">
    <property type="entry name" value="DM10"/>
    <property type="match status" value="1"/>
</dbReference>
<name>A0ABP0Q9E4_9DINO</name>
<feature type="non-terminal residue" evidence="8">
    <location>
        <position position="1"/>
    </location>
</feature>
<accession>A0ABP0Q9E4</accession>